<dbReference type="EMBL" id="BPLR01016478">
    <property type="protein sequence ID" value="GIY84159.1"/>
    <property type="molecule type" value="Genomic_DNA"/>
</dbReference>
<evidence type="ECO:0000313" key="3">
    <source>
        <dbReference type="Proteomes" id="UP001054945"/>
    </source>
</evidence>
<organism evidence="2 3">
    <name type="scientific">Caerostris extrusa</name>
    <name type="common">Bark spider</name>
    <name type="synonym">Caerostris bankana</name>
    <dbReference type="NCBI Taxonomy" id="172846"/>
    <lineage>
        <taxon>Eukaryota</taxon>
        <taxon>Metazoa</taxon>
        <taxon>Ecdysozoa</taxon>
        <taxon>Arthropoda</taxon>
        <taxon>Chelicerata</taxon>
        <taxon>Arachnida</taxon>
        <taxon>Araneae</taxon>
        <taxon>Araneomorphae</taxon>
        <taxon>Entelegynae</taxon>
        <taxon>Araneoidea</taxon>
        <taxon>Araneidae</taxon>
        <taxon>Caerostris</taxon>
    </lineage>
</organism>
<protein>
    <submittedName>
        <fullName evidence="2">Uncharacterized protein</fullName>
    </submittedName>
</protein>
<proteinExistence type="predicted"/>
<feature type="region of interest" description="Disordered" evidence="1">
    <location>
        <begin position="35"/>
        <end position="75"/>
    </location>
</feature>
<feature type="compositionally biased region" description="Basic and acidic residues" evidence="1">
    <location>
        <begin position="35"/>
        <end position="44"/>
    </location>
</feature>
<name>A0AAV4WPH8_CAEEX</name>
<evidence type="ECO:0000256" key="1">
    <source>
        <dbReference type="SAM" id="MobiDB-lite"/>
    </source>
</evidence>
<gene>
    <name evidence="2" type="ORF">CEXT_364011</name>
</gene>
<reference evidence="2 3" key="1">
    <citation type="submission" date="2021-06" db="EMBL/GenBank/DDBJ databases">
        <title>Caerostris extrusa draft genome.</title>
        <authorList>
            <person name="Kono N."/>
            <person name="Arakawa K."/>
        </authorList>
    </citation>
    <scope>NUCLEOTIDE SEQUENCE [LARGE SCALE GENOMIC DNA]</scope>
</reference>
<evidence type="ECO:0000313" key="2">
    <source>
        <dbReference type="EMBL" id="GIY84159.1"/>
    </source>
</evidence>
<feature type="compositionally biased region" description="Basic and acidic residues" evidence="1">
    <location>
        <begin position="60"/>
        <end position="72"/>
    </location>
</feature>
<dbReference type="AlphaFoldDB" id="A0AAV4WPH8"/>
<keyword evidence="3" id="KW-1185">Reference proteome</keyword>
<accession>A0AAV4WPH8</accession>
<sequence>MTKFNCLLAKLGSDIEDKLNCTLTLLEDFRKQKEKEEETLESRHRNPMPSDMNRSQASRRGKEGSNERVEQKGRKKLVRVSRCCRCFLKESKVSGPWEKVGHSVFTIIPPSPWVLCTDFDFSPF</sequence>
<comment type="caution">
    <text evidence="2">The sequence shown here is derived from an EMBL/GenBank/DDBJ whole genome shotgun (WGS) entry which is preliminary data.</text>
</comment>
<dbReference type="Proteomes" id="UP001054945">
    <property type="component" value="Unassembled WGS sequence"/>
</dbReference>